<keyword evidence="3" id="KW-1185">Reference proteome</keyword>
<feature type="transmembrane region" description="Helical" evidence="1">
    <location>
        <begin position="21"/>
        <end position="43"/>
    </location>
</feature>
<reference evidence="2 3" key="1">
    <citation type="submission" date="2016-04" db="EMBL/GenBank/DDBJ databases">
        <title>First whole genome shotgun sequence of the bacterium Enteractinococcus sp. strain UASWS1574.</title>
        <authorList>
            <person name="Crovadore J."/>
            <person name="Chablais R."/>
            <person name="Lefort F."/>
        </authorList>
    </citation>
    <scope>NUCLEOTIDE SEQUENCE [LARGE SCALE GENOMIC DNA]</scope>
    <source>
        <strain evidence="2 3">UASWS1574</strain>
    </source>
</reference>
<evidence type="ECO:0000313" key="3">
    <source>
        <dbReference type="Proteomes" id="UP000078292"/>
    </source>
</evidence>
<feature type="transmembrane region" description="Helical" evidence="1">
    <location>
        <begin position="177"/>
        <end position="198"/>
    </location>
</feature>
<dbReference type="STRING" id="1837282.A6F49_06475"/>
<sequence length="249" mass="25895">MLGAAFVLRAVGDMAKVGGGTLGWGFGILALWVINGLFTQAMLDAGDTMPSELQAVFSTEQLLDGYISFLGPFVGMLVTAYVVYAVQTLRTEEHFGHAAVVLATPVSRPGWLSAHVTVVAIGALLILVGTGIAAAAVTRNGALLGDVVASHLAAAILAVLGPAAGCFGVVPRVMTLVCWLVVAVIAIVDSFADLLDLPQWFRALSPLWHLPTVPVDDFALLPTAVLLGIAVVIAGIGLCGFRRREINVN</sequence>
<feature type="transmembrane region" description="Helical" evidence="1">
    <location>
        <begin position="116"/>
        <end position="137"/>
    </location>
</feature>
<feature type="transmembrane region" description="Helical" evidence="1">
    <location>
        <begin position="63"/>
        <end position="84"/>
    </location>
</feature>
<gene>
    <name evidence="2" type="ORF">A6F49_06475</name>
</gene>
<evidence type="ECO:0008006" key="4">
    <source>
        <dbReference type="Google" id="ProtNLM"/>
    </source>
</evidence>
<accession>A0A1B7M1C0</accession>
<protein>
    <recommendedName>
        <fullName evidence="4">ABC transporter permease</fullName>
    </recommendedName>
</protein>
<dbReference type="EMBL" id="LXEY01000012">
    <property type="protein sequence ID" value="OAV62355.1"/>
    <property type="molecule type" value="Genomic_DNA"/>
</dbReference>
<feature type="transmembrane region" description="Helical" evidence="1">
    <location>
        <begin position="218"/>
        <end position="241"/>
    </location>
</feature>
<proteinExistence type="predicted"/>
<comment type="caution">
    <text evidence="2">The sequence shown here is derived from an EMBL/GenBank/DDBJ whole genome shotgun (WGS) entry which is preliminary data.</text>
</comment>
<dbReference type="Proteomes" id="UP000078292">
    <property type="component" value="Unassembled WGS sequence"/>
</dbReference>
<evidence type="ECO:0000256" key="1">
    <source>
        <dbReference type="SAM" id="Phobius"/>
    </source>
</evidence>
<evidence type="ECO:0000313" key="2">
    <source>
        <dbReference type="EMBL" id="OAV62355.1"/>
    </source>
</evidence>
<keyword evidence="1" id="KW-0472">Membrane</keyword>
<name>A0A1B7M1C0_9MICC</name>
<feature type="transmembrane region" description="Helical" evidence="1">
    <location>
        <begin position="149"/>
        <end position="170"/>
    </location>
</feature>
<dbReference type="RefSeq" id="WP_043057067.1">
    <property type="nucleotide sequence ID" value="NZ_LXEY01000012.1"/>
</dbReference>
<dbReference type="AlphaFoldDB" id="A0A1B7M1C0"/>
<organism evidence="2 3">
    <name type="scientific">Enteractinococcus helveticum</name>
    <dbReference type="NCBI Taxonomy" id="1837282"/>
    <lineage>
        <taxon>Bacteria</taxon>
        <taxon>Bacillati</taxon>
        <taxon>Actinomycetota</taxon>
        <taxon>Actinomycetes</taxon>
        <taxon>Micrococcales</taxon>
        <taxon>Micrococcaceae</taxon>
    </lineage>
</organism>
<keyword evidence="1" id="KW-1133">Transmembrane helix</keyword>
<keyword evidence="1" id="KW-0812">Transmembrane</keyword>
<dbReference type="OrthoDB" id="2014935at2"/>